<name>A0ABZ1B3Y3_9ACTN</name>
<gene>
    <name evidence="2" type="ORF">U6N30_31470</name>
</gene>
<proteinExistence type="predicted"/>
<protein>
    <submittedName>
        <fullName evidence="2">Uncharacterized protein</fullName>
    </submittedName>
</protein>
<evidence type="ECO:0000256" key="1">
    <source>
        <dbReference type="SAM" id="MobiDB-lite"/>
    </source>
</evidence>
<sequence length="109" mass="10799">MSSKATSAAASSPAAACRSQVSRRVGNPAAPGTVSIAEPLTCQSTGAPSTVKRRVRESSPHSVVAAAASCSALGEPSGAIVCSACAVGISARSTTDVSSTRFGKSWTWS</sequence>
<dbReference type="EMBL" id="CP141261">
    <property type="protein sequence ID" value="WRL64054.1"/>
    <property type="molecule type" value="Genomic_DNA"/>
</dbReference>
<feature type="compositionally biased region" description="Low complexity" evidence="1">
    <location>
        <begin position="1"/>
        <end position="16"/>
    </location>
</feature>
<feature type="region of interest" description="Disordered" evidence="1">
    <location>
        <begin position="1"/>
        <end position="33"/>
    </location>
</feature>
<reference evidence="2 3" key="1">
    <citation type="submission" date="2023-12" db="EMBL/GenBank/DDBJ databases">
        <title>Blastococcus brunescens sp. nov., an actonobacterium isolated from sandstone collected in sahara desert.</title>
        <authorList>
            <person name="Gtari M."/>
            <person name="Ghodhbane F."/>
        </authorList>
    </citation>
    <scope>NUCLEOTIDE SEQUENCE [LARGE SCALE GENOMIC DNA]</scope>
    <source>
        <strain evidence="2 3">BMG 8361</strain>
    </source>
</reference>
<evidence type="ECO:0000313" key="2">
    <source>
        <dbReference type="EMBL" id="WRL64054.1"/>
    </source>
</evidence>
<accession>A0ABZ1B3Y3</accession>
<dbReference type="Proteomes" id="UP001324287">
    <property type="component" value="Chromosome"/>
</dbReference>
<dbReference type="RefSeq" id="WP_324275384.1">
    <property type="nucleotide sequence ID" value="NZ_CP141261.1"/>
</dbReference>
<organism evidence="2 3">
    <name type="scientific">Blastococcus brunescens</name>
    <dbReference type="NCBI Taxonomy" id="1564165"/>
    <lineage>
        <taxon>Bacteria</taxon>
        <taxon>Bacillati</taxon>
        <taxon>Actinomycetota</taxon>
        <taxon>Actinomycetes</taxon>
        <taxon>Geodermatophilales</taxon>
        <taxon>Geodermatophilaceae</taxon>
        <taxon>Blastococcus</taxon>
    </lineage>
</organism>
<keyword evidence="3" id="KW-1185">Reference proteome</keyword>
<evidence type="ECO:0000313" key="3">
    <source>
        <dbReference type="Proteomes" id="UP001324287"/>
    </source>
</evidence>